<proteinExistence type="predicted"/>
<accession>A0ACC2IJ98</accession>
<comment type="caution">
    <text evidence="1">The sequence shown here is derived from an EMBL/GenBank/DDBJ whole genome shotgun (WGS) entry which is preliminary data.</text>
</comment>
<gene>
    <name evidence="1" type="ORF">ONZ43_g4711</name>
</gene>
<name>A0ACC2IJ98_9PEZI</name>
<evidence type="ECO:0000313" key="2">
    <source>
        <dbReference type="Proteomes" id="UP001153334"/>
    </source>
</evidence>
<keyword evidence="2" id="KW-1185">Reference proteome</keyword>
<organism evidence="1 2">
    <name type="scientific">Nemania bipapillata</name>
    <dbReference type="NCBI Taxonomy" id="110536"/>
    <lineage>
        <taxon>Eukaryota</taxon>
        <taxon>Fungi</taxon>
        <taxon>Dikarya</taxon>
        <taxon>Ascomycota</taxon>
        <taxon>Pezizomycotina</taxon>
        <taxon>Sordariomycetes</taxon>
        <taxon>Xylariomycetidae</taxon>
        <taxon>Xylariales</taxon>
        <taxon>Xylariaceae</taxon>
        <taxon>Nemania</taxon>
    </lineage>
</organism>
<dbReference type="Proteomes" id="UP001153334">
    <property type="component" value="Unassembled WGS sequence"/>
</dbReference>
<sequence>MLVGLEAVKAYFRELGTYIDHSKIVNVNFAYERFHAIFQGNPGTGKTTVARLYAKFLQSKGVLQSSKVIETSGGKLASQRPNAVIKIFKSSERGMLFIDEAYQLVAPHSKNAGKQVLDVILSEMENQAGRWVVIFAGYKNDFEPFFAHNEGLSSRIPRILDFGDFNDEQLLLIMCSLFEKRFTDPKNRYKIEGGCKGVYMRAAIRRISQSRGRHGFGNARAVQNYFQRVCLRQASRVGQLNSPGIEERLYFTKEDILGPRPIDVRAKSKAWAKLKSLVGLNEVKRSVNVMFQILETNYQRELMGLRPHAHSLNRVFVGLPGTGKTTVGKLYGRILADLGFLSKGDVVIKTPADFIGDAVGRSESNTKTILASTIGKVLIIDEAYMLDPADSTGKRNSYKAAVLDIIVAEVQGNPGDDRCVILIGYEDNMRSLFYNGNPGLSGRFMADIPFRFEDYSDDELRQILEQDLKDRHLKYEQDALKSAIDMLSRYRITPNFSNARAAKTLVSEAVLRNQERQMKKPISDQLLDVCLEAQDFDPWLGEWAASSGAPINYKNDLSGLISDSVIEQLENILPGSQVPGHVNRDKVRQNFPRNFIFVGPPKSGKTTLANYMGLVFRRLGLLPTDQVVTCFAGSFIGQYVGQTVPKTQEQLARGLGKVLVIEDLHRLGKGGYSGEALDELTSFLSTNAGRMAVILTGPEEPLGDLLRVRPELSFFFQDRITFSNLSPDESLDLLEQYIREGEPHGVIPLFASGATKVKFRKAMSILTWCDRWANSDSVYSLAFHMLKIGDKERARRYHLEPGIQNKWILTEDMAMEGFKAMFDQMKSRGGRFVMPPAKNTSSGDSGGVASGPSMEAAKPESAVLEAEIESAAVSEREEYAKATTHSEQELAAPQVVIETEAVPEETVQVKQEDQA</sequence>
<reference evidence="1" key="1">
    <citation type="submission" date="2022-11" db="EMBL/GenBank/DDBJ databases">
        <title>Genome Sequence of Nemania bipapillata.</title>
        <authorList>
            <person name="Buettner E."/>
        </authorList>
    </citation>
    <scope>NUCLEOTIDE SEQUENCE</scope>
    <source>
        <strain evidence="1">CP14</strain>
    </source>
</reference>
<dbReference type="EMBL" id="JAPESX010001321">
    <property type="protein sequence ID" value="KAJ8115251.1"/>
    <property type="molecule type" value="Genomic_DNA"/>
</dbReference>
<evidence type="ECO:0000313" key="1">
    <source>
        <dbReference type="EMBL" id="KAJ8115251.1"/>
    </source>
</evidence>
<protein>
    <submittedName>
        <fullName evidence="1">Uncharacterized protein</fullName>
    </submittedName>
</protein>